<organism evidence="1 2">
    <name type="scientific">Mesorhizobium plurifarium</name>
    <dbReference type="NCBI Taxonomy" id="69974"/>
    <lineage>
        <taxon>Bacteria</taxon>
        <taxon>Pseudomonadati</taxon>
        <taxon>Pseudomonadota</taxon>
        <taxon>Alphaproteobacteria</taxon>
        <taxon>Hyphomicrobiales</taxon>
        <taxon>Phyllobacteriaceae</taxon>
        <taxon>Mesorhizobium</taxon>
    </lineage>
</organism>
<dbReference type="Proteomes" id="UP000182888">
    <property type="component" value="Unassembled WGS sequence"/>
</dbReference>
<gene>
    <name evidence="1" type="ORF">MPL1032_60030</name>
</gene>
<evidence type="ECO:0000313" key="1">
    <source>
        <dbReference type="EMBL" id="CDX62374.1"/>
    </source>
</evidence>
<reference evidence="2" key="1">
    <citation type="submission" date="2014-08" db="EMBL/GenBank/DDBJ databases">
        <authorList>
            <person name="Edwards T."/>
        </authorList>
    </citation>
    <scope>NUCLEOTIDE SEQUENCE [LARGE SCALE GENOMIC DNA]</scope>
</reference>
<proteinExistence type="predicted"/>
<protein>
    <submittedName>
        <fullName evidence="1">Uncharacterized protein</fullName>
    </submittedName>
</protein>
<evidence type="ECO:0000313" key="2">
    <source>
        <dbReference type="Proteomes" id="UP000182888"/>
    </source>
</evidence>
<accession>A0A0K2W6H8</accession>
<name>A0A0K2W6H8_MESPL</name>
<dbReference type="EMBL" id="CCND01000049">
    <property type="protein sequence ID" value="CDX62374.1"/>
    <property type="molecule type" value="Genomic_DNA"/>
</dbReference>
<dbReference type="AlphaFoldDB" id="A0A0K2W6H8"/>
<sequence>MRCVDAGIDLSLGSEGIASPMVFNRAQHEVRKAPDDTRLPLDNYREERFNVFTVTFTYTRLNKYHRVEFPLFSPMGEDGAYAN</sequence>